<keyword evidence="3" id="KW-1185">Reference proteome</keyword>
<dbReference type="Proteomes" id="UP000657918">
    <property type="component" value="Unassembled WGS sequence"/>
</dbReference>
<dbReference type="OrthoDB" id="852196at2759"/>
<feature type="compositionally biased region" description="Acidic residues" evidence="1">
    <location>
        <begin position="15"/>
        <end position="27"/>
    </location>
</feature>
<dbReference type="EMBL" id="JADGMS010000005">
    <property type="protein sequence ID" value="KAF9681795.1"/>
    <property type="molecule type" value="Genomic_DNA"/>
</dbReference>
<organism evidence="2 3">
    <name type="scientific">Salix dunnii</name>
    <dbReference type="NCBI Taxonomy" id="1413687"/>
    <lineage>
        <taxon>Eukaryota</taxon>
        <taxon>Viridiplantae</taxon>
        <taxon>Streptophyta</taxon>
        <taxon>Embryophyta</taxon>
        <taxon>Tracheophyta</taxon>
        <taxon>Spermatophyta</taxon>
        <taxon>Magnoliopsida</taxon>
        <taxon>eudicotyledons</taxon>
        <taxon>Gunneridae</taxon>
        <taxon>Pentapetalae</taxon>
        <taxon>rosids</taxon>
        <taxon>fabids</taxon>
        <taxon>Malpighiales</taxon>
        <taxon>Salicaceae</taxon>
        <taxon>Saliceae</taxon>
        <taxon>Salix</taxon>
    </lineage>
</organism>
<gene>
    <name evidence="2" type="ORF">SADUNF_Sadunf05G0039800</name>
</gene>
<protein>
    <submittedName>
        <fullName evidence="2">Uncharacterized protein</fullName>
    </submittedName>
</protein>
<dbReference type="AlphaFoldDB" id="A0A835K2D1"/>
<sequence length="101" mass="11574">MGDTSKTKMEHVDDLISEGDSDSDDEHDCSTIHVSAHGKRRLRKPWEKILIVEVLGHKVGYLYLVGSEIEGRIHAVHYELGFMNRLNSESLQETRKKRSNL</sequence>
<reference evidence="2 3" key="1">
    <citation type="submission" date="2020-10" db="EMBL/GenBank/DDBJ databases">
        <title>Plant Genome Project.</title>
        <authorList>
            <person name="Zhang R.-G."/>
        </authorList>
    </citation>
    <scope>NUCLEOTIDE SEQUENCE [LARGE SCALE GENOMIC DNA]</scope>
    <source>
        <strain evidence="2">FAFU-HL-1</strain>
        <tissue evidence="2">Leaf</tissue>
    </source>
</reference>
<proteinExistence type="predicted"/>
<accession>A0A835K2D1</accession>
<comment type="caution">
    <text evidence="2">The sequence shown here is derived from an EMBL/GenBank/DDBJ whole genome shotgun (WGS) entry which is preliminary data.</text>
</comment>
<feature type="compositionally biased region" description="Basic and acidic residues" evidence="1">
    <location>
        <begin position="1"/>
        <end position="14"/>
    </location>
</feature>
<evidence type="ECO:0000313" key="2">
    <source>
        <dbReference type="EMBL" id="KAF9681795.1"/>
    </source>
</evidence>
<evidence type="ECO:0000256" key="1">
    <source>
        <dbReference type="SAM" id="MobiDB-lite"/>
    </source>
</evidence>
<name>A0A835K2D1_9ROSI</name>
<evidence type="ECO:0000313" key="3">
    <source>
        <dbReference type="Proteomes" id="UP000657918"/>
    </source>
</evidence>
<feature type="region of interest" description="Disordered" evidence="1">
    <location>
        <begin position="1"/>
        <end position="29"/>
    </location>
</feature>